<dbReference type="InterPro" id="IPR002725">
    <property type="entry name" value="YgjP-like_metallopeptidase"/>
</dbReference>
<accession>A0A285S2H4</accession>
<dbReference type="RefSeq" id="WP_244297412.1">
    <property type="nucleotide sequence ID" value="NZ_OBML01000003.1"/>
</dbReference>
<keyword evidence="3" id="KW-1185">Reference proteome</keyword>
<evidence type="ECO:0000313" key="3">
    <source>
        <dbReference type="Proteomes" id="UP000219331"/>
    </source>
</evidence>
<dbReference type="Pfam" id="PF01863">
    <property type="entry name" value="YgjP-like"/>
    <property type="match status" value="1"/>
</dbReference>
<dbReference type="STRING" id="538381.GCA_001696535_04508"/>
<evidence type="ECO:0000313" key="2">
    <source>
        <dbReference type="EMBL" id="SOC00910.1"/>
    </source>
</evidence>
<protein>
    <recommendedName>
        <fullName evidence="1">YgjP-like metallopeptidase domain-containing protein</fullName>
    </recommendedName>
</protein>
<feature type="domain" description="YgjP-like metallopeptidase" evidence="1">
    <location>
        <begin position="38"/>
        <end position="244"/>
    </location>
</feature>
<name>A0A285S2H4_9HYPH</name>
<dbReference type="InterPro" id="IPR053136">
    <property type="entry name" value="UTP_pyrophosphatase-like"/>
</dbReference>
<dbReference type="EMBL" id="OBML01000003">
    <property type="protein sequence ID" value="SOC00910.1"/>
    <property type="molecule type" value="Genomic_DNA"/>
</dbReference>
<dbReference type="CDD" id="cd07344">
    <property type="entry name" value="M48_yhfN_like"/>
    <property type="match status" value="1"/>
</dbReference>
<dbReference type="PANTHER" id="PTHR30399">
    <property type="entry name" value="UNCHARACTERIZED PROTEIN YGJP"/>
    <property type="match status" value="1"/>
</dbReference>
<organism evidence="2 3">
    <name type="scientific">Stappia indica</name>
    <dbReference type="NCBI Taxonomy" id="538381"/>
    <lineage>
        <taxon>Bacteria</taxon>
        <taxon>Pseudomonadati</taxon>
        <taxon>Pseudomonadota</taxon>
        <taxon>Alphaproteobacteria</taxon>
        <taxon>Hyphomicrobiales</taxon>
        <taxon>Stappiaceae</taxon>
        <taxon>Stappia</taxon>
    </lineage>
</organism>
<dbReference type="AlphaFoldDB" id="A0A285S2H4"/>
<reference evidence="2 3" key="1">
    <citation type="submission" date="2017-08" db="EMBL/GenBank/DDBJ databases">
        <authorList>
            <person name="de Groot N.N."/>
        </authorList>
    </citation>
    <scope>NUCLEOTIDE SEQUENCE [LARGE SCALE GENOMIC DNA]</scope>
    <source>
        <strain evidence="2 3">USBA 352</strain>
    </source>
</reference>
<gene>
    <name evidence="2" type="ORF">SAMN05421512_103397</name>
</gene>
<dbReference type="PANTHER" id="PTHR30399:SF1">
    <property type="entry name" value="UTP PYROPHOSPHATASE"/>
    <property type="match status" value="1"/>
</dbReference>
<sequence length="253" mass="28049">MSGLFRLRRQQPVLPEAITLEIAGREQRIVLRGNPQARRYILRVPSDGGAPVLTVPKGGTLATAREFAQRQRGWLAGRLGERPEAVPFAEGGVIPLRGAAYRIVAAGGLRGLVRAEPAPEQEDDKVGRLLVPGAAEHIARKLTDWLKREARRDLERAVAHHAAALGRTPTALTLRDTRSRWGSCTADGRLSFSWRLVLAPPSILDYVAAHEVAHLAEMNHGPRFWAHCRRLAPHTEEARDWLKREGGRLHLYG</sequence>
<evidence type="ECO:0000259" key="1">
    <source>
        <dbReference type="Pfam" id="PF01863"/>
    </source>
</evidence>
<dbReference type="Proteomes" id="UP000219331">
    <property type="component" value="Unassembled WGS sequence"/>
</dbReference>
<proteinExistence type="predicted"/>
<dbReference type="Gene3D" id="3.30.2010.10">
    <property type="entry name" value="Metalloproteases ('zincins'), catalytic domain"/>
    <property type="match status" value="1"/>
</dbReference>